<dbReference type="InterPro" id="IPR029058">
    <property type="entry name" value="AB_hydrolase_fold"/>
</dbReference>
<feature type="domain" description="Serine aminopeptidase S33" evidence="1">
    <location>
        <begin position="36"/>
        <end position="150"/>
    </location>
</feature>
<sequence length="323" mass="35920">MAQYAFWSEYCRRFGYGPHDLRRGCGPVYMVHEGRQRPAVILVHGLTDSPWFMRAIGEYFFSVHQYHVFLPLLDGHGLHDPRCMKDVHLDGWIANVDEAIDIALRYTTPYPISLGGLSTGGALSVHRALHRQDEVSGALYLFSAALGLAGVLGDMKELFLRSGILCDIVARYEDKSFVERFQDLLFFFGLADEPGAASRLVGDNPYRYRRMDMDGAAQLSELIRQLDSVLRDTVPQQPVFAVHSECDSTAALAPVEELVRRGLGELYRIDRSFGVAHASVVLRDDILSSSDPSRVLEGKNPVFGAMTGALGRFVHETDSSHAS</sequence>
<dbReference type="Gene3D" id="3.40.50.1820">
    <property type="entry name" value="alpha/beta hydrolase"/>
    <property type="match status" value="1"/>
</dbReference>
<evidence type="ECO:0000259" key="1">
    <source>
        <dbReference type="Pfam" id="PF12146"/>
    </source>
</evidence>
<dbReference type="InterPro" id="IPR022742">
    <property type="entry name" value="Hydrolase_4"/>
</dbReference>
<name>A0A831SS44_PROAE</name>
<dbReference type="AlphaFoldDB" id="A0A831SS44"/>
<keyword evidence="2" id="KW-0378">Hydrolase</keyword>
<dbReference type="Pfam" id="PF12146">
    <property type="entry name" value="Hydrolase_4"/>
    <property type="match status" value="1"/>
</dbReference>
<dbReference type="EMBL" id="DSBW01000210">
    <property type="protein sequence ID" value="HED31861.1"/>
    <property type="molecule type" value="Genomic_DNA"/>
</dbReference>
<dbReference type="Proteomes" id="UP000886335">
    <property type="component" value="Unassembled WGS sequence"/>
</dbReference>
<comment type="caution">
    <text evidence="2">The sequence shown here is derived from an EMBL/GenBank/DDBJ whole genome shotgun (WGS) entry which is preliminary data.</text>
</comment>
<dbReference type="GO" id="GO:0016787">
    <property type="term" value="F:hydrolase activity"/>
    <property type="evidence" value="ECO:0007669"/>
    <property type="project" value="UniProtKB-KW"/>
</dbReference>
<proteinExistence type="predicted"/>
<reference evidence="2" key="1">
    <citation type="journal article" date="2020" name="mSystems">
        <title>Genome- and Community-Level Interaction Insights into Carbon Utilization and Element Cycling Functions of Hydrothermarchaeota in Hydrothermal Sediment.</title>
        <authorList>
            <person name="Zhou Z."/>
            <person name="Liu Y."/>
            <person name="Xu W."/>
            <person name="Pan J."/>
            <person name="Luo Z.H."/>
            <person name="Li M."/>
        </authorList>
    </citation>
    <scope>NUCLEOTIDE SEQUENCE [LARGE SCALE GENOMIC DNA]</scope>
    <source>
        <strain evidence="2">SpSt-1181</strain>
    </source>
</reference>
<dbReference type="SUPFAM" id="SSF53474">
    <property type="entry name" value="alpha/beta-Hydrolases"/>
    <property type="match status" value="1"/>
</dbReference>
<evidence type="ECO:0000313" key="2">
    <source>
        <dbReference type="EMBL" id="HED31861.1"/>
    </source>
</evidence>
<gene>
    <name evidence="2" type="ORF">ENN50_09355</name>
</gene>
<protein>
    <submittedName>
        <fullName evidence="2">Alpha/beta hydrolase</fullName>
    </submittedName>
</protein>
<accession>A0A831SS44</accession>
<organism evidence="2">
    <name type="scientific">Prosthecochloris aestuarii</name>
    <dbReference type="NCBI Taxonomy" id="1102"/>
    <lineage>
        <taxon>Bacteria</taxon>
        <taxon>Pseudomonadati</taxon>
        <taxon>Chlorobiota</taxon>
        <taxon>Chlorobiia</taxon>
        <taxon>Chlorobiales</taxon>
        <taxon>Chlorobiaceae</taxon>
        <taxon>Prosthecochloris</taxon>
    </lineage>
</organism>